<reference evidence="2 3" key="1">
    <citation type="submission" date="2019-12" db="EMBL/GenBank/DDBJ databases">
        <title>A genome sequence resource for the geographically widespread anthracnose pathogen Colletotrichum asianum.</title>
        <authorList>
            <person name="Meng Y."/>
        </authorList>
    </citation>
    <scope>NUCLEOTIDE SEQUENCE [LARGE SCALE GENOMIC DNA]</scope>
    <source>
        <strain evidence="2 3">ICMP 18580</strain>
    </source>
</reference>
<comment type="caution">
    <text evidence="2">The sequence shown here is derived from an EMBL/GenBank/DDBJ whole genome shotgun (WGS) entry which is preliminary data.</text>
</comment>
<gene>
    <name evidence="2" type="ORF">GQ607_005069</name>
</gene>
<dbReference type="GO" id="GO:0016740">
    <property type="term" value="F:transferase activity"/>
    <property type="evidence" value="ECO:0007669"/>
    <property type="project" value="UniProtKB-KW"/>
</dbReference>
<evidence type="ECO:0000313" key="3">
    <source>
        <dbReference type="Proteomes" id="UP000434172"/>
    </source>
</evidence>
<sequence length="217" mass="24894">MLSFMRAPHPPRTNSATNNPIFYENGRSSVSFSAPGSEYIMTHRLPPTTQENGVSIIQPPFHYHIYQDEFFRLQSGKGNFFRGVDPKPFVTLSDEPDGQTTASVKAGTYHRFENASKSEDLVVDIHLTPESYENEQRFFRNFFGYLDDCKSAGMQPSVFQLFVFLHSADTPLAVPISWQPFGRIASRILLTAVALWGRWILGYKQTYAEYYRSEKRE</sequence>
<feature type="compositionally biased region" description="Polar residues" evidence="1">
    <location>
        <begin position="12"/>
        <end position="21"/>
    </location>
</feature>
<keyword evidence="3" id="KW-1185">Reference proteome</keyword>
<evidence type="ECO:0000313" key="2">
    <source>
        <dbReference type="EMBL" id="KAF0327860.1"/>
    </source>
</evidence>
<dbReference type="SUPFAM" id="SSF51182">
    <property type="entry name" value="RmlC-like cupins"/>
    <property type="match status" value="1"/>
</dbReference>
<proteinExistence type="predicted"/>
<dbReference type="Gene3D" id="2.60.120.10">
    <property type="entry name" value="Jelly Rolls"/>
    <property type="match status" value="1"/>
</dbReference>
<dbReference type="AlphaFoldDB" id="A0A8H3WJY4"/>
<name>A0A8H3WJY4_9PEZI</name>
<dbReference type="Proteomes" id="UP000434172">
    <property type="component" value="Unassembled WGS sequence"/>
</dbReference>
<protein>
    <submittedName>
        <fullName evidence="2">4-hydroxybenzoate polyprenyl transferase</fullName>
    </submittedName>
</protein>
<evidence type="ECO:0000256" key="1">
    <source>
        <dbReference type="SAM" id="MobiDB-lite"/>
    </source>
</evidence>
<dbReference type="InterPro" id="IPR011051">
    <property type="entry name" value="RmlC_Cupin_sf"/>
</dbReference>
<dbReference type="InterPro" id="IPR014710">
    <property type="entry name" value="RmlC-like_jellyroll"/>
</dbReference>
<accession>A0A8H3WJY4</accession>
<dbReference type="OrthoDB" id="9976870at2759"/>
<dbReference type="EMBL" id="WOWK01000021">
    <property type="protein sequence ID" value="KAF0327860.1"/>
    <property type="molecule type" value="Genomic_DNA"/>
</dbReference>
<keyword evidence="2" id="KW-0808">Transferase</keyword>
<feature type="region of interest" description="Disordered" evidence="1">
    <location>
        <begin position="1"/>
        <end position="21"/>
    </location>
</feature>
<organism evidence="2 3">
    <name type="scientific">Colletotrichum asianum</name>
    <dbReference type="NCBI Taxonomy" id="702518"/>
    <lineage>
        <taxon>Eukaryota</taxon>
        <taxon>Fungi</taxon>
        <taxon>Dikarya</taxon>
        <taxon>Ascomycota</taxon>
        <taxon>Pezizomycotina</taxon>
        <taxon>Sordariomycetes</taxon>
        <taxon>Hypocreomycetidae</taxon>
        <taxon>Glomerellales</taxon>
        <taxon>Glomerellaceae</taxon>
        <taxon>Colletotrichum</taxon>
        <taxon>Colletotrichum gloeosporioides species complex</taxon>
    </lineage>
</organism>